<evidence type="ECO:0000313" key="4">
    <source>
        <dbReference type="Proteomes" id="UP000029714"/>
    </source>
</evidence>
<dbReference type="AlphaFoldDB" id="A0A347VTN2"/>
<organism evidence="3 4">
    <name type="scientific">Helicobacter saguini</name>
    <dbReference type="NCBI Taxonomy" id="1548018"/>
    <lineage>
        <taxon>Bacteria</taxon>
        <taxon>Pseudomonadati</taxon>
        <taxon>Campylobacterota</taxon>
        <taxon>Epsilonproteobacteria</taxon>
        <taxon>Campylobacterales</taxon>
        <taxon>Helicobacteraceae</taxon>
        <taxon>Helicobacter</taxon>
    </lineage>
</organism>
<dbReference type="GO" id="GO:0005829">
    <property type="term" value="C:cytosol"/>
    <property type="evidence" value="ECO:0007669"/>
    <property type="project" value="TreeGrafter"/>
</dbReference>
<protein>
    <submittedName>
        <fullName evidence="3">HesA/MoeB/ThiF family protein</fullName>
    </submittedName>
</protein>
<proteinExistence type="predicted"/>
<dbReference type="STRING" id="1548018.LS64_12180"/>
<reference evidence="3 4" key="1">
    <citation type="journal article" date="2014" name="Genome Announc.">
        <title>Draft genome sequences of eight enterohepatic helicobacter species isolated from both laboratory and wild rodents.</title>
        <authorList>
            <person name="Sheh A."/>
            <person name="Shen Z."/>
            <person name="Fox J.G."/>
        </authorList>
    </citation>
    <scope>NUCLEOTIDE SEQUENCE [LARGE SCALE GENOMIC DNA]</scope>
    <source>
        <strain evidence="3 4">MIT 97-6194</strain>
    </source>
</reference>
<dbReference type="Proteomes" id="UP000029714">
    <property type="component" value="Unassembled WGS sequence"/>
</dbReference>
<evidence type="ECO:0000313" key="5">
    <source>
        <dbReference type="Proteomes" id="UP000477070"/>
    </source>
</evidence>
<dbReference type="SUPFAM" id="SSF69572">
    <property type="entry name" value="Activating enzymes of the ubiquitin-like proteins"/>
    <property type="match status" value="1"/>
</dbReference>
<gene>
    <name evidence="2" type="ORF">DCO61_06450</name>
    <name evidence="3" type="ORF">LS64_001145</name>
</gene>
<dbReference type="Gene3D" id="3.40.50.720">
    <property type="entry name" value="NAD(P)-binding Rossmann-like Domain"/>
    <property type="match status" value="1"/>
</dbReference>
<feature type="domain" description="THIF-type NAD/FAD binding fold" evidence="1">
    <location>
        <begin position="11"/>
        <end position="272"/>
    </location>
</feature>
<dbReference type="InterPro" id="IPR045886">
    <property type="entry name" value="ThiF/MoeB/HesA"/>
</dbReference>
<dbReference type="Proteomes" id="UP000477070">
    <property type="component" value="Unassembled WGS sequence"/>
</dbReference>
<dbReference type="GO" id="GO:0008641">
    <property type="term" value="F:ubiquitin-like modifier activating enzyme activity"/>
    <property type="evidence" value="ECO:0007669"/>
    <property type="project" value="InterPro"/>
</dbReference>
<dbReference type="InterPro" id="IPR035985">
    <property type="entry name" value="Ubiquitin-activating_enz"/>
</dbReference>
<dbReference type="CDD" id="cd00757">
    <property type="entry name" value="ThiF_MoeB_HesA_family"/>
    <property type="match status" value="1"/>
</dbReference>
<dbReference type="GO" id="GO:0004792">
    <property type="term" value="F:thiosulfate-cyanide sulfurtransferase activity"/>
    <property type="evidence" value="ECO:0007669"/>
    <property type="project" value="TreeGrafter"/>
</dbReference>
<keyword evidence="4" id="KW-1185">Reference proteome</keyword>
<dbReference type="PANTHER" id="PTHR10953">
    <property type="entry name" value="UBIQUITIN-ACTIVATING ENZYME E1"/>
    <property type="match status" value="1"/>
</dbReference>
<dbReference type="RefSeq" id="WP_034573380.1">
    <property type="nucleotide sequence ID" value="NZ_JRMP02000002.1"/>
</dbReference>
<evidence type="ECO:0000313" key="2">
    <source>
        <dbReference type="EMBL" id="MWV69650.1"/>
    </source>
</evidence>
<dbReference type="InterPro" id="IPR000594">
    <property type="entry name" value="ThiF_NAD_FAD-bd"/>
</dbReference>
<evidence type="ECO:0000259" key="1">
    <source>
        <dbReference type="Pfam" id="PF00899"/>
    </source>
</evidence>
<reference evidence="3 4" key="2">
    <citation type="journal article" date="2016" name="Infect. Immun.">
        <title>Helicobacter saguini, a Novel Helicobacter Isolated from Cotton-Top Tamarins with Ulcerative Colitis, Has Proinflammatory Properties and Induces Typhlocolitis and Dysplasia in Gnotobiotic IL-10-/- Mice.</title>
        <authorList>
            <person name="Shen Z."/>
            <person name="Mannion A."/>
            <person name="Whary M.T."/>
            <person name="Muthupalani S."/>
            <person name="Sheh A."/>
            <person name="Feng Y."/>
            <person name="Gong G."/>
            <person name="Vandamme P."/>
            <person name="Holcombe H.R."/>
            <person name="Paster B.J."/>
            <person name="Fox J.G."/>
        </authorList>
    </citation>
    <scope>NUCLEOTIDE SEQUENCE [LARGE SCALE GENOMIC DNA]</scope>
    <source>
        <strain evidence="3 4">MIT 97-6194</strain>
    </source>
</reference>
<name>A0A347VTN2_9HELI</name>
<accession>A0A347VTN2</accession>
<dbReference type="OrthoDB" id="9804286at2"/>
<dbReference type="Pfam" id="PF00899">
    <property type="entry name" value="ThiF"/>
    <property type="match status" value="1"/>
</dbReference>
<dbReference type="GO" id="GO:0016779">
    <property type="term" value="F:nucleotidyltransferase activity"/>
    <property type="evidence" value="ECO:0007669"/>
    <property type="project" value="TreeGrafter"/>
</dbReference>
<dbReference type="GO" id="GO:0008146">
    <property type="term" value="F:sulfotransferase activity"/>
    <property type="evidence" value="ECO:0007669"/>
    <property type="project" value="TreeGrafter"/>
</dbReference>
<reference evidence="3" key="3">
    <citation type="submission" date="2018-04" db="EMBL/GenBank/DDBJ databases">
        <authorList>
            <person name="Sheh A."/>
            <person name="Shen Z."/>
            <person name="Mannion A.J."/>
            <person name="Fox J.G."/>
        </authorList>
    </citation>
    <scope>NUCLEOTIDE SEQUENCE</scope>
    <source>
        <strain evidence="3">MIT 97-6194</strain>
    </source>
</reference>
<dbReference type="PANTHER" id="PTHR10953:SF102">
    <property type="entry name" value="ADENYLYLTRANSFERASE AND SULFURTRANSFERASE MOCS3"/>
    <property type="match status" value="1"/>
</dbReference>
<comment type="caution">
    <text evidence="3">The sequence shown here is derived from an EMBL/GenBank/DDBJ whole genome shotgun (WGS) entry which is preliminary data.</text>
</comment>
<dbReference type="EMBL" id="QBIU01000001">
    <property type="protein sequence ID" value="MWV69650.1"/>
    <property type="molecule type" value="Genomic_DNA"/>
</dbReference>
<sequence length="277" mass="29594">MEWNDELMEIYQRQILLKDVGVSGVERILDSKILVVGAGAIACSALQYLASTGVGNIGILGDAVVENADISTQILYTFKDVGKSKLSVLKSRLKSQNPHLSVKTYKDSVTPQNFATLVKIVKSYDIVLDCSDSFVPKMLVNAVCIAANATLISGGVVDLSLQILSVKPRISACYSCIFGVSKGFLDSILGDSKGSKNTESKSCENAQSSGPTCAKSAMIGSVAGISGSMMATEAIKILCDIKTPLFNNFLTFHTREMKGVNETIERKENCPVCGDSK</sequence>
<reference evidence="2 5" key="4">
    <citation type="submission" date="2019-12" db="EMBL/GenBank/DDBJ databases">
        <title>Multi-Generational Helicobacter saguini Isolates.</title>
        <authorList>
            <person name="Mannion A."/>
            <person name="Shen Z."/>
            <person name="Fox J.G."/>
        </authorList>
    </citation>
    <scope>NUCLEOTIDE SEQUENCE [LARGE SCALE GENOMIC DNA]</scope>
    <source>
        <strain evidence="2">16-048</strain>
        <strain evidence="5">16-048 (F4)</strain>
    </source>
</reference>
<dbReference type="EMBL" id="JRMP02000002">
    <property type="protein sequence ID" value="TLD95504.1"/>
    <property type="molecule type" value="Genomic_DNA"/>
</dbReference>
<evidence type="ECO:0000313" key="3">
    <source>
        <dbReference type="EMBL" id="TLD95504.1"/>
    </source>
</evidence>